<protein>
    <recommendedName>
        <fullName evidence="1">C-type lectin domain-containing protein</fullName>
    </recommendedName>
</protein>
<dbReference type="EMBL" id="JAWQEG010000464">
    <property type="protein sequence ID" value="KAK3889710.1"/>
    <property type="molecule type" value="Genomic_DNA"/>
</dbReference>
<keyword evidence="3" id="KW-1185">Reference proteome</keyword>
<name>A0AAE1GBN8_PETCI</name>
<dbReference type="InterPro" id="IPR050801">
    <property type="entry name" value="Ca-Dep_Lectins_ImmuneDev"/>
</dbReference>
<dbReference type="SMART" id="SM00034">
    <property type="entry name" value="CLECT"/>
    <property type="match status" value="1"/>
</dbReference>
<gene>
    <name evidence="2" type="ORF">Pcinc_006276</name>
</gene>
<dbReference type="SUPFAM" id="SSF56436">
    <property type="entry name" value="C-type lectin-like"/>
    <property type="match status" value="1"/>
</dbReference>
<dbReference type="InterPro" id="IPR016186">
    <property type="entry name" value="C-type_lectin-like/link_sf"/>
</dbReference>
<organism evidence="2 3">
    <name type="scientific">Petrolisthes cinctipes</name>
    <name type="common">Flat porcelain crab</name>
    <dbReference type="NCBI Taxonomy" id="88211"/>
    <lineage>
        <taxon>Eukaryota</taxon>
        <taxon>Metazoa</taxon>
        <taxon>Ecdysozoa</taxon>
        <taxon>Arthropoda</taxon>
        <taxon>Crustacea</taxon>
        <taxon>Multicrustacea</taxon>
        <taxon>Malacostraca</taxon>
        <taxon>Eumalacostraca</taxon>
        <taxon>Eucarida</taxon>
        <taxon>Decapoda</taxon>
        <taxon>Pleocyemata</taxon>
        <taxon>Anomura</taxon>
        <taxon>Galatheoidea</taxon>
        <taxon>Porcellanidae</taxon>
        <taxon>Petrolisthes</taxon>
    </lineage>
</organism>
<evidence type="ECO:0000259" key="1">
    <source>
        <dbReference type="PROSITE" id="PS50041"/>
    </source>
</evidence>
<feature type="domain" description="C-type lectin" evidence="1">
    <location>
        <begin position="68"/>
        <end position="195"/>
    </location>
</feature>
<dbReference type="InterPro" id="IPR001304">
    <property type="entry name" value="C-type_lectin-like"/>
</dbReference>
<dbReference type="PROSITE" id="PS50041">
    <property type="entry name" value="C_TYPE_LECTIN_2"/>
    <property type="match status" value="1"/>
</dbReference>
<evidence type="ECO:0000313" key="2">
    <source>
        <dbReference type="EMBL" id="KAK3889710.1"/>
    </source>
</evidence>
<sequence length="220" mass="24643">MGKERVVGKVDGMVWEGNGTVYKPRGASEVFTTHMTTASSAMTPIALVFLLLATYTSAQGCGTGWNEVGSECYYFSNTESMSVSWDMARTNCDMKGGDLAIMQQDCAQDQHLVDYIISQGWHLSWFVGVTDEVQDDLWVWIDGRVADLQDSLWREGEPGIGSSSDCGFLDYYNYDFPRVHLIDGSCYNSYYYICQFGVHSKVNKTHANGEHNNNSLRNLD</sequence>
<comment type="caution">
    <text evidence="2">The sequence shown here is derived from an EMBL/GenBank/DDBJ whole genome shotgun (WGS) entry which is preliminary data.</text>
</comment>
<dbReference type="PANTHER" id="PTHR22801">
    <property type="entry name" value="LITHOSTATHINE"/>
    <property type="match status" value="1"/>
</dbReference>
<dbReference type="AlphaFoldDB" id="A0AAE1GBN8"/>
<evidence type="ECO:0000313" key="3">
    <source>
        <dbReference type="Proteomes" id="UP001286313"/>
    </source>
</evidence>
<dbReference type="Gene3D" id="3.10.100.10">
    <property type="entry name" value="Mannose-Binding Protein A, subunit A"/>
    <property type="match status" value="1"/>
</dbReference>
<dbReference type="Proteomes" id="UP001286313">
    <property type="component" value="Unassembled WGS sequence"/>
</dbReference>
<dbReference type="Pfam" id="PF00059">
    <property type="entry name" value="Lectin_C"/>
    <property type="match status" value="1"/>
</dbReference>
<reference evidence="2" key="1">
    <citation type="submission" date="2023-10" db="EMBL/GenBank/DDBJ databases">
        <title>Genome assemblies of two species of porcelain crab, Petrolisthes cinctipes and Petrolisthes manimaculis (Anomura: Porcellanidae).</title>
        <authorList>
            <person name="Angst P."/>
        </authorList>
    </citation>
    <scope>NUCLEOTIDE SEQUENCE</scope>
    <source>
        <strain evidence="2">PB745_01</strain>
        <tissue evidence="2">Gill</tissue>
    </source>
</reference>
<proteinExistence type="predicted"/>
<dbReference type="PANTHER" id="PTHR22801:SF63">
    <property type="entry name" value="C-TYPE LECTIN DOMAIN-CONTAINING PROTEIN"/>
    <property type="match status" value="1"/>
</dbReference>
<accession>A0AAE1GBN8</accession>
<dbReference type="InterPro" id="IPR016187">
    <property type="entry name" value="CTDL_fold"/>
</dbReference>